<dbReference type="Pfam" id="PF00001">
    <property type="entry name" value="7tm_1"/>
    <property type="match status" value="1"/>
</dbReference>
<keyword evidence="13" id="KW-1185">Reference proteome</keyword>
<keyword evidence="3 9" id="KW-0812">Transmembrane</keyword>
<feature type="transmembrane region" description="Helical" evidence="10">
    <location>
        <begin position="62"/>
        <end position="86"/>
    </location>
</feature>
<dbReference type="SUPFAM" id="SSF81321">
    <property type="entry name" value="Family A G protein-coupled receptor-like"/>
    <property type="match status" value="1"/>
</dbReference>
<evidence type="ECO:0000256" key="2">
    <source>
        <dbReference type="ARBA" id="ARBA00022475"/>
    </source>
</evidence>
<dbReference type="PRINTS" id="PR00237">
    <property type="entry name" value="GPCRRHODOPSN"/>
</dbReference>
<comment type="subcellular location">
    <subcellularLocation>
        <location evidence="1">Cell membrane</location>
        <topology evidence="1">Multi-pass membrane protein</topology>
    </subcellularLocation>
</comment>
<proteinExistence type="inferred from homology"/>
<feature type="transmembrane region" description="Helical" evidence="10">
    <location>
        <begin position="221"/>
        <end position="243"/>
    </location>
</feature>
<evidence type="ECO:0000313" key="13">
    <source>
        <dbReference type="Proteomes" id="UP001217089"/>
    </source>
</evidence>
<dbReference type="Proteomes" id="UP001217089">
    <property type="component" value="Unassembled WGS sequence"/>
</dbReference>
<keyword evidence="2" id="KW-1003">Cell membrane</keyword>
<evidence type="ECO:0000256" key="6">
    <source>
        <dbReference type="ARBA" id="ARBA00023136"/>
    </source>
</evidence>
<feature type="transmembrane region" description="Helical" evidence="10">
    <location>
        <begin position="177"/>
        <end position="201"/>
    </location>
</feature>
<feature type="domain" description="G-protein coupled receptors family 1 profile" evidence="11">
    <location>
        <begin position="78"/>
        <end position="331"/>
    </location>
</feature>
<name>A0ABQ9EU99_TEGGR</name>
<evidence type="ECO:0000256" key="7">
    <source>
        <dbReference type="ARBA" id="ARBA00023170"/>
    </source>
</evidence>
<feature type="transmembrane region" description="Helical" evidence="10">
    <location>
        <begin position="276"/>
        <end position="294"/>
    </location>
</feature>
<dbReference type="Gene3D" id="1.20.1070.10">
    <property type="entry name" value="Rhodopsin 7-helix transmembrane proteins"/>
    <property type="match status" value="1"/>
</dbReference>
<evidence type="ECO:0000256" key="3">
    <source>
        <dbReference type="ARBA" id="ARBA00022692"/>
    </source>
</evidence>
<dbReference type="InterPro" id="IPR050569">
    <property type="entry name" value="TAAR"/>
</dbReference>
<organism evidence="12 13">
    <name type="scientific">Tegillarca granosa</name>
    <name type="common">Malaysian cockle</name>
    <name type="synonym">Anadara granosa</name>
    <dbReference type="NCBI Taxonomy" id="220873"/>
    <lineage>
        <taxon>Eukaryota</taxon>
        <taxon>Metazoa</taxon>
        <taxon>Spiralia</taxon>
        <taxon>Lophotrochozoa</taxon>
        <taxon>Mollusca</taxon>
        <taxon>Bivalvia</taxon>
        <taxon>Autobranchia</taxon>
        <taxon>Pteriomorphia</taxon>
        <taxon>Arcoida</taxon>
        <taxon>Arcoidea</taxon>
        <taxon>Arcidae</taxon>
        <taxon>Tegillarca</taxon>
    </lineage>
</organism>
<keyword evidence="6 10" id="KW-0472">Membrane</keyword>
<feature type="transmembrane region" description="Helical" evidence="10">
    <location>
        <begin position="98"/>
        <end position="119"/>
    </location>
</feature>
<keyword evidence="5 9" id="KW-0297">G-protein coupled receptor</keyword>
<dbReference type="EMBL" id="JARBDR010000657">
    <property type="protein sequence ID" value="KAJ8308763.1"/>
    <property type="molecule type" value="Genomic_DNA"/>
</dbReference>
<evidence type="ECO:0000256" key="9">
    <source>
        <dbReference type="RuleBase" id="RU000688"/>
    </source>
</evidence>
<dbReference type="PANTHER" id="PTHR24249:SF372">
    <property type="entry name" value="G-PROTEIN COUPLED RECEPTORS FAMILY 1 PROFILE DOMAIN-CONTAINING PROTEIN"/>
    <property type="match status" value="1"/>
</dbReference>
<sequence length="748" mass="84355">MITSNGKKNKFKMAFTNQIDIDLSTESIKLDTSRALLLLTNSSYGNKSGITNLYDTLTVHEILYILLTVVLMPVIIITNVLVVTAVGKYKKLQTPTNFFIVSLAFADISIAIVLPFFTAVEIISENVVDTIACIAPNRILMMASGVSILMLSLIAYDRHLALAYPFRYVELMTKKKIIIFIFLSWLYSATIVWAPIITGWYETIQIPERYCTFEIMHQSEHLLFVSALFAPACLVIFVCYIRIYMIARHHARAIASLESSVQYNLQTHFITKDSKYAKTLAVVIGAFLLLWLPFQICLLYEVVTYHVMESWIRNYCGFLAFANSALNPWVYAYKSVDIRLAFKKISRSLSTIIQLGHIQDDERRISVVSNIYSNFGRDIHLSRTDSHFDEPHCSTVEVELHSDKDYLNHAMTAGDEYTGASTPICTCKDQKLPNTVTGFTDEQFKHLNTCPIRSQDPTKINRNRDSRASSKIVSFLEFLSMDDDFPVDCNLPTIGRTSVMSGMPNPYENPEQKLSAGSKSDMHKNVQRRVSQTSNKSNISDISPKKAISFVEVISFNNDEGKYNVNSENRTWNSEKKYSDCSQYGSPVGRTFNLHQADGTKSPVSKTNSYPGLQCSFSAMPNRKNAFVPEFENNVLSLMGFNSCDESSSVENFINFPTVKKSQGSAVSLNLDFHHNQGLILDAQTLNAQFATNNNGHQELNLQIGPRNCDYGDSKLKASRSYSAFVPPYKNVPRLNRQFSLDHSTGIY</sequence>
<comment type="similarity">
    <text evidence="9">Belongs to the G-protein coupled receptor 1 family.</text>
</comment>
<dbReference type="PROSITE" id="PS00237">
    <property type="entry name" value="G_PROTEIN_RECEP_F1_1"/>
    <property type="match status" value="1"/>
</dbReference>
<keyword evidence="8 9" id="KW-0807">Transducer</keyword>
<keyword evidence="4 10" id="KW-1133">Transmembrane helix</keyword>
<dbReference type="PANTHER" id="PTHR24249">
    <property type="entry name" value="HISTAMINE RECEPTOR-RELATED G-PROTEIN COUPLED RECEPTOR"/>
    <property type="match status" value="1"/>
</dbReference>
<dbReference type="SMART" id="SM01381">
    <property type="entry name" value="7TM_GPCR_Srsx"/>
    <property type="match status" value="1"/>
</dbReference>
<evidence type="ECO:0000256" key="10">
    <source>
        <dbReference type="SAM" id="Phobius"/>
    </source>
</evidence>
<evidence type="ECO:0000256" key="8">
    <source>
        <dbReference type="ARBA" id="ARBA00023224"/>
    </source>
</evidence>
<dbReference type="InterPro" id="IPR017452">
    <property type="entry name" value="GPCR_Rhodpsn_7TM"/>
</dbReference>
<gene>
    <name evidence="12" type="ORF">KUTeg_013637</name>
</gene>
<evidence type="ECO:0000256" key="4">
    <source>
        <dbReference type="ARBA" id="ARBA00022989"/>
    </source>
</evidence>
<accession>A0ABQ9EU99</accession>
<comment type="caution">
    <text evidence="12">The sequence shown here is derived from an EMBL/GenBank/DDBJ whole genome shotgun (WGS) entry which is preliminary data.</text>
</comment>
<dbReference type="InterPro" id="IPR000276">
    <property type="entry name" value="GPCR_Rhodpsn"/>
</dbReference>
<evidence type="ECO:0000256" key="1">
    <source>
        <dbReference type="ARBA" id="ARBA00004651"/>
    </source>
</evidence>
<evidence type="ECO:0000259" key="11">
    <source>
        <dbReference type="PROSITE" id="PS50262"/>
    </source>
</evidence>
<protein>
    <recommendedName>
        <fullName evidence="11">G-protein coupled receptors family 1 profile domain-containing protein</fullName>
    </recommendedName>
</protein>
<feature type="transmembrane region" description="Helical" evidence="10">
    <location>
        <begin position="139"/>
        <end position="156"/>
    </location>
</feature>
<dbReference type="PROSITE" id="PS50262">
    <property type="entry name" value="G_PROTEIN_RECEP_F1_2"/>
    <property type="match status" value="1"/>
</dbReference>
<evidence type="ECO:0000256" key="5">
    <source>
        <dbReference type="ARBA" id="ARBA00023040"/>
    </source>
</evidence>
<evidence type="ECO:0000313" key="12">
    <source>
        <dbReference type="EMBL" id="KAJ8308763.1"/>
    </source>
</evidence>
<reference evidence="12 13" key="1">
    <citation type="submission" date="2022-12" db="EMBL/GenBank/DDBJ databases">
        <title>Chromosome-level genome of Tegillarca granosa.</title>
        <authorList>
            <person name="Kim J."/>
        </authorList>
    </citation>
    <scope>NUCLEOTIDE SEQUENCE [LARGE SCALE GENOMIC DNA]</scope>
    <source>
        <strain evidence="12">Teg-2019</strain>
        <tissue evidence="12">Adductor muscle</tissue>
    </source>
</reference>
<keyword evidence="7 9" id="KW-0675">Receptor</keyword>